<accession>A0ACB9FGK3</accession>
<gene>
    <name evidence="1" type="ORF">L6452_01103</name>
</gene>
<sequence length="186" mass="20944">MKKPNRKSDIENEKTQEILAGIRREMATDGGEEEQSKSMGDRMMTVVLDNDEANPKVPILEKPTWFNEGNQEKDIGKGLNSNLGRRKEVDQVGQQKETDQMGHSKNDGQERDLGWSIDQGIESQNKKSHGGDEDTTALRTDSKENPDSDRSLMEIRRMGVDQRRPLPRAISVDKSKKKSAYSEGGE</sequence>
<keyword evidence="2" id="KW-1185">Reference proteome</keyword>
<dbReference type="EMBL" id="CM042047">
    <property type="protein sequence ID" value="KAI3769985.1"/>
    <property type="molecule type" value="Genomic_DNA"/>
</dbReference>
<dbReference type="Proteomes" id="UP001055879">
    <property type="component" value="Linkage Group LG01"/>
</dbReference>
<reference evidence="2" key="1">
    <citation type="journal article" date="2022" name="Mol. Ecol. Resour.">
        <title>The genomes of chicory, endive, great burdock and yacon provide insights into Asteraceae palaeo-polyploidization history and plant inulin production.</title>
        <authorList>
            <person name="Fan W."/>
            <person name="Wang S."/>
            <person name="Wang H."/>
            <person name="Wang A."/>
            <person name="Jiang F."/>
            <person name="Liu H."/>
            <person name="Zhao H."/>
            <person name="Xu D."/>
            <person name="Zhang Y."/>
        </authorList>
    </citation>
    <scope>NUCLEOTIDE SEQUENCE [LARGE SCALE GENOMIC DNA]</scope>
    <source>
        <strain evidence="2">cv. Niubang</strain>
    </source>
</reference>
<evidence type="ECO:0000313" key="1">
    <source>
        <dbReference type="EMBL" id="KAI3769985.1"/>
    </source>
</evidence>
<name>A0ACB9FGK3_ARCLA</name>
<comment type="caution">
    <text evidence="1">The sequence shown here is derived from an EMBL/GenBank/DDBJ whole genome shotgun (WGS) entry which is preliminary data.</text>
</comment>
<evidence type="ECO:0000313" key="2">
    <source>
        <dbReference type="Proteomes" id="UP001055879"/>
    </source>
</evidence>
<proteinExistence type="predicted"/>
<reference evidence="1 2" key="2">
    <citation type="journal article" date="2022" name="Mol. Ecol. Resour.">
        <title>The genomes of chicory, endive, great burdock and yacon provide insights into Asteraceae paleo-polyploidization history and plant inulin production.</title>
        <authorList>
            <person name="Fan W."/>
            <person name="Wang S."/>
            <person name="Wang H."/>
            <person name="Wang A."/>
            <person name="Jiang F."/>
            <person name="Liu H."/>
            <person name="Zhao H."/>
            <person name="Xu D."/>
            <person name="Zhang Y."/>
        </authorList>
    </citation>
    <scope>NUCLEOTIDE SEQUENCE [LARGE SCALE GENOMIC DNA]</scope>
    <source>
        <strain evidence="2">cv. Niubang</strain>
    </source>
</reference>
<organism evidence="1 2">
    <name type="scientific">Arctium lappa</name>
    <name type="common">Greater burdock</name>
    <name type="synonym">Lappa major</name>
    <dbReference type="NCBI Taxonomy" id="4217"/>
    <lineage>
        <taxon>Eukaryota</taxon>
        <taxon>Viridiplantae</taxon>
        <taxon>Streptophyta</taxon>
        <taxon>Embryophyta</taxon>
        <taxon>Tracheophyta</taxon>
        <taxon>Spermatophyta</taxon>
        <taxon>Magnoliopsida</taxon>
        <taxon>eudicotyledons</taxon>
        <taxon>Gunneridae</taxon>
        <taxon>Pentapetalae</taxon>
        <taxon>asterids</taxon>
        <taxon>campanulids</taxon>
        <taxon>Asterales</taxon>
        <taxon>Asteraceae</taxon>
        <taxon>Carduoideae</taxon>
        <taxon>Cardueae</taxon>
        <taxon>Arctiinae</taxon>
        <taxon>Arctium</taxon>
    </lineage>
</organism>
<protein>
    <submittedName>
        <fullName evidence="1">Uncharacterized protein</fullName>
    </submittedName>
</protein>